<reference evidence="1 2" key="1">
    <citation type="submission" date="2019-02" db="EMBL/GenBank/DDBJ databases">
        <authorList>
            <consortium name="Pathogen Informatics"/>
        </authorList>
    </citation>
    <scope>NUCLEOTIDE SEQUENCE [LARGE SCALE GENOMIC DNA]</scope>
    <source>
        <strain evidence="1 2">3012STDY7078512</strain>
    </source>
</reference>
<dbReference type="RefSeq" id="WP_131752345.1">
    <property type="nucleotide sequence ID" value="NZ_CAACYH010000004.1"/>
</dbReference>
<dbReference type="Proteomes" id="UP000396835">
    <property type="component" value="Unassembled WGS sequence"/>
</dbReference>
<proteinExistence type="predicted"/>
<dbReference type="AlphaFoldDB" id="A0A449I4E3"/>
<name>A0A449I4E3_9BACE</name>
<dbReference type="OrthoDB" id="1052412at2"/>
<sequence length="105" mass="12283">MTPYRISKRMQEAAEFRKSCLINIDMRREAFTAYDRSALILHAIYPQLSFRHVTGEDGMTRPMVTDIPQRIILEVCRRYRLVEATAKLVDGDYGRSPHYFRASNV</sequence>
<accession>A0A449I4E3</accession>
<gene>
    <name evidence="1" type="ORF">NCTC7812_01844</name>
</gene>
<evidence type="ECO:0000313" key="1">
    <source>
        <dbReference type="EMBL" id="VFB14301.1"/>
    </source>
</evidence>
<evidence type="ECO:0000313" key="2">
    <source>
        <dbReference type="Proteomes" id="UP000396835"/>
    </source>
</evidence>
<dbReference type="EMBL" id="CAACYH010000004">
    <property type="protein sequence ID" value="VFB14301.1"/>
    <property type="molecule type" value="Genomic_DNA"/>
</dbReference>
<organism evidence="1 2">
    <name type="scientific">Prevotella heparinolytica</name>
    <dbReference type="NCBI Taxonomy" id="28113"/>
    <lineage>
        <taxon>Bacteria</taxon>
        <taxon>Pseudomonadati</taxon>
        <taxon>Bacteroidota</taxon>
        <taxon>Bacteroidia</taxon>
        <taxon>Bacteroidales</taxon>
        <taxon>Bacteroidaceae</taxon>
        <taxon>Bacteroides</taxon>
    </lineage>
</organism>
<protein>
    <submittedName>
        <fullName evidence="1">Uncharacterized protein</fullName>
    </submittedName>
</protein>